<dbReference type="Pfam" id="PF03466">
    <property type="entry name" value="LysR_substrate"/>
    <property type="match status" value="1"/>
</dbReference>
<dbReference type="InterPro" id="IPR058163">
    <property type="entry name" value="LysR-type_TF_proteobact-type"/>
</dbReference>
<sequence length="293" mass="32944">MKLPPLNPLRMFESASRTLSFTQTARELHVTPGAVSRQIKVLEDFLGMRLFERANREVRLTPGGLQYRDDLHGAFERIEQATAKALAPPAAKPLQIWCQMTFAMRWLLPRMPAFHVAHPDRDTVFTTSFKPLRTLGDADVMIGIGHGDWPGAISRRLVDIELLPVCSPQLLTGPNAITTPRDLARHTLLQSTARPDYWRRWLDANGVGDIDPTHGLTFENVALAYQAALQGLGVAMGQYALVKDDLTAGRLVAPFDKRLLIDSAFYLVYSERLEYDPHLCDFRDWLLEEVAKG</sequence>
<evidence type="ECO:0000256" key="3">
    <source>
        <dbReference type="ARBA" id="ARBA00023125"/>
    </source>
</evidence>
<dbReference type="InterPro" id="IPR036390">
    <property type="entry name" value="WH_DNA-bd_sf"/>
</dbReference>
<dbReference type="InterPro" id="IPR036388">
    <property type="entry name" value="WH-like_DNA-bd_sf"/>
</dbReference>
<dbReference type="PROSITE" id="PS50931">
    <property type="entry name" value="HTH_LYSR"/>
    <property type="match status" value="1"/>
</dbReference>
<dbReference type="Pfam" id="PF00126">
    <property type="entry name" value="HTH_1"/>
    <property type="match status" value="1"/>
</dbReference>
<keyword evidence="2" id="KW-0805">Transcription regulation</keyword>
<comment type="caution">
    <text evidence="6">The sequence shown here is derived from an EMBL/GenBank/DDBJ whole genome shotgun (WGS) entry which is preliminary data.</text>
</comment>
<dbReference type="PANTHER" id="PTHR30537:SF74">
    <property type="entry name" value="HTH-TYPE TRANSCRIPTIONAL REGULATOR TRPI"/>
    <property type="match status" value="1"/>
</dbReference>
<dbReference type="FunFam" id="1.10.10.10:FF:000038">
    <property type="entry name" value="Glycine cleavage system transcriptional activator"/>
    <property type="match status" value="1"/>
</dbReference>
<name>A0A7Y9IRY1_9BURK</name>
<dbReference type="AlphaFoldDB" id="A0A7Y9IRY1"/>
<dbReference type="SUPFAM" id="SSF53850">
    <property type="entry name" value="Periplasmic binding protein-like II"/>
    <property type="match status" value="1"/>
</dbReference>
<organism evidence="6 7">
    <name type="scientific">Pigmentiphaga litoralis</name>
    <dbReference type="NCBI Taxonomy" id="516702"/>
    <lineage>
        <taxon>Bacteria</taxon>
        <taxon>Pseudomonadati</taxon>
        <taxon>Pseudomonadota</taxon>
        <taxon>Betaproteobacteria</taxon>
        <taxon>Burkholderiales</taxon>
        <taxon>Alcaligenaceae</taxon>
        <taxon>Pigmentiphaga</taxon>
    </lineage>
</organism>
<evidence type="ECO:0000313" key="7">
    <source>
        <dbReference type="Proteomes" id="UP000542125"/>
    </source>
</evidence>
<dbReference type="InterPro" id="IPR005119">
    <property type="entry name" value="LysR_subst-bd"/>
</dbReference>
<dbReference type="Proteomes" id="UP000542125">
    <property type="component" value="Unassembled WGS sequence"/>
</dbReference>
<reference evidence="6 7" key="1">
    <citation type="submission" date="2020-07" db="EMBL/GenBank/DDBJ databases">
        <title>Genomic Encyclopedia of Type Strains, Phase IV (KMG-V): Genome sequencing to study the core and pangenomes of soil and plant-associated prokaryotes.</title>
        <authorList>
            <person name="Whitman W."/>
        </authorList>
    </citation>
    <scope>NUCLEOTIDE SEQUENCE [LARGE SCALE GENOMIC DNA]</scope>
    <source>
        <strain evidence="6 7">SAS40</strain>
    </source>
</reference>
<dbReference type="RefSeq" id="WP_179584201.1">
    <property type="nucleotide sequence ID" value="NZ_JACBYR010000001.1"/>
</dbReference>
<dbReference type="GO" id="GO:0043565">
    <property type="term" value="F:sequence-specific DNA binding"/>
    <property type="evidence" value="ECO:0007669"/>
    <property type="project" value="TreeGrafter"/>
</dbReference>
<dbReference type="CDD" id="cd08432">
    <property type="entry name" value="PBP2_GcdR_TrpI_HvrB_AmpR_like"/>
    <property type="match status" value="1"/>
</dbReference>
<dbReference type="Gene3D" id="3.40.190.10">
    <property type="entry name" value="Periplasmic binding protein-like II"/>
    <property type="match status" value="2"/>
</dbReference>
<evidence type="ECO:0000313" key="6">
    <source>
        <dbReference type="EMBL" id="NYE81861.1"/>
    </source>
</evidence>
<evidence type="ECO:0000256" key="4">
    <source>
        <dbReference type="ARBA" id="ARBA00023163"/>
    </source>
</evidence>
<accession>A0A7Y9IRY1</accession>
<protein>
    <submittedName>
        <fullName evidence="6">LysR family glycine cleavage system transcriptional activator</fullName>
    </submittedName>
</protein>
<keyword evidence="3" id="KW-0238">DNA-binding</keyword>
<dbReference type="SUPFAM" id="SSF46785">
    <property type="entry name" value="Winged helix' DNA-binding domain"/>
    <property type="match status" value="1"/>
</dbReference>
<keyword evidence="4" id="KW-0804">Transcription</keyword>
<evidence type="ECO:0000256" key="1">
    <source>
        <dbReference type="ARBA" id="ARBA00009437"/>
    </source>
</evidence>
<evidence type="ECO:0000259" key="5">
    <source>
        <dbReference type="PROSITE" id="PS50931"/>
    </source>
</evidence>
<proteinExistence type="inferred from homology"/>
<dbReference type="GO" id="GO:0003700">
    <property type="term" value="F:DNA-binding transcription factor activity"/>
    <property type="evidence" value="ECO:0007669"/>
    <property type="project" value="InterPro"/>
</dbReference>
<dbReference type="FunFam" id="3.40.190.10:FF:000017">
    <property type="entry name" value="Glycine cleavage system transcriptional activator"/>
    <property type="match status" value="1"/>
</dbReference>
<dbReference type="PANTHER" id="PTHR30537">
    <property type="entry name" value="HTH-TYPE TRANSCRIPTIONAL REGULATOR"/>
    <property type="match status" value="1"/>
</dbReference>
<feature type="domain" description="HTH lysR-type" evidence="5">
    <location>
        <begin position="4"/>
        <end position="61"/>
    </location>
</feature>
<gene>
    <name evidence="6" type="ORF">FHW18_001132</name>
</gene>
<evidence type="ECO:0000256" key="2">
    <source>
        <dbReference type="ARBA" id="ARBA00023015"/>
    </source>
</evidence>
<dbReference type="NCBIfam" id="NF008352">
    <property type="entry name" value="PRK11139.1"/>
    <property type="match status" value="1"/>
</dbReference>
<dbReference type="Gene3D" id="1.10.10.10">
    <property type="entry name" value="Winged helix-like DNA-binding domain superfamily/Winged helix DNA-binding domain"/>
    <property type="match status" value="1"/>
</dbReference>
<keyword evidence="7" id="KW-1185">Reference proteome</keyword>
<dbReference type="PRINTS" id="PR00039">
    <property type="entry name" value="HTHLYSR"/>
</dbReference>
<dbReference type="InterPro" id="IPR000847">
    <property type="entry name" value="LysR_HTH_N"/>
</dbReference>
<dbReference type="EMBL" id="JACBYR010000001">
    <property type="protein sequence ID" value="NYE81861.1"/>
    <property type="molecule type" value="Genomic_DNA"/>
</dbReference>
<comment type="similarity">
    <text evidence="1">Belongs to the LysR transcriptional regulatory family.</text>
</comment>
<dbReference type="GO" id="GO:0006351">
    <property type="term" value="P:DNA-templated transcription"/>
    <property type="evidence" value="ECO:0007669"/>
    <property type="project" value="TreeGrafter"/>
</dbReference>